<sequence>MKLKSYIMLFGIFYSFNAFAIDNKSMVFVNRDKIMTEALVVKDIRNQIDTRRSDLQKEFSHREENLHKDEDELAKQKSILSSEAFNAKVNEFKKKVEDLQKDITNKRSELENMYMSSMEQVYSKIKQISEDIAQKDNISLVLFLMDNQVLFYDSSIDISSQVLNVLNKELSRVDIKKNIH</sequence>
<feature type="chain" id="PRO_5002465148" evidence="4">
    <location>
        <begin position="21"/>
        <end position="180"/>
    </location>
</feature>
<dbReference type="Gene3D" id="3.30.910.20">
    <property type="entry name" value="Skp domain"/>
    <property type="match status" value="1"/>
</dbReference>
<keyword evidence="6" id="KW-1185">Reference proteome</keyword>
<dbReference type="GO" id="GO:0050821">
    <property type="term" value="P:protein stabilization"/>
    <property type="evidence" value="ECO:0007669"/>
    <property type="project" value="TreeGrafter"/>
</dbReference>
<evidence type="ECO:0000256" key="2">
    <source>
        <dbReference type="ARBA" id="ARBA00022729"/>
    </source>
</evidence>
<evidence type="ECO:0000313" key="6">
    <source>
        <dbReference type="Proteomes" id="UP000033562"/>
    </source>
</evidence>
<comment type="similarity">
    <text evidence="1">Belongs to the Skp family.</text>
</comment>
<feature type="signal peptide" evidence="4">
    <location>
        <begin position="1"/>
        <end position="20"/>
    </location>
</feature>
<dbReference type="Pfam" id="PF03938">
    <property type="entry name" value="OmpH"/>
    <property type="match status" value="1"/>
</dbReference>
<evidence type="ECO:0000256" key="4">
    <source>
        <dbReference type="SAM" id="SignalP"/>
    </source>
</evidence>
<evidence type="ECO:0000313" key="5">
    <source>
        <dbReference type="EMBL" id="KJV69461.1"/>
    </source>
</evidence>
<keyword evidence="2 4" id="KW-0732">Signal</keyword>
<name>A0A0F3NNW4_9RICK</name>
<dbReference type="InterPro" id="IPR005632">
    <property type="entry name" value="Chaperone_Skp"/>
</dbReference>
<dbReference type="SUPFAM" id="SSF111384">
    <property type="entry name" value="OmpH-like"/>
    <property type="match status" value="1"/>
</dbReference>
<evidence type="ECO:0000256" key="1">
    <source>
        <dbReference type="ARBA" id="ARBA00009091"/>
    </source>
</evidence>
<gene>
    <name evidence="5" type="ORF">NLO413_0854</name>
</gene>
<dbReference type="STRING" id="1359163.NLO413_0854"/>
<accession>A0A0F3NNW4</accession>
<dbReference type="AlphaFoldDB" id="A0A0F3NNW4"/>
<organism evidence="5 6">
    <name type="scientific">Candidatus Neoehrlichia procyonis str. RAC413</name>
    <dbReference type="NCBI Taxonomy" id="1359163"/>
    <lineage>
        <taxon>Bacteria</taxon>
        <taxon>Pseudomonadati</taxon>
        <taxon>Pseudomonadota</taxon>
        <taxon>Alphaproteobacteria</taxon>
        <taxon>Rickettsiales</taxon>
        <taxon>Anaplasmataceae</taxon>
        <taxon>Candidatus Neoehrlichia</taxon>
    </lineage>
</organism>
<dbReference type="PANTHER" id="PTHR35089:SF1">
    <property type="entry name" value="CHAPERONE PROTEIN SKP"/>
    <property type="match status" value="1"/>
</dbReference>
<dbReference type="PANTHER" id="PTHR35089">
    <property type="entry name" value="CHAPERONE PROTEIN SKP"/>
    <property type="match status" value="1"/>
</dbReference>
<dbReference type="GO" id="GO:0051082">
    <property type="term" value="F:unfolded protein binding"/>
    <property type="evidence" value="ECO:0007669"/>
    <property type="project" value="InterPro"/>
</dbReference>
<dbReference type="Proteomes" id="UP000033562">
    <property type="component" value="Unassembled WGS sequence"/>
</dbReference>
<dbReference type="OrthoDB" id="7163196at2"/>
<evidence type="ECO:0000256" key="3">
    <source>
        <dbReference type="SAM" id="Coils"/>
    </source>
</evidence>
<keyword evidence="3" id="KW-0175">Coiled coil</keyword>
<dbReference type="GO" id="GO:0005829">
    <property type="term" value="C:cytosol"/>
    <property type="evidence" value="ECO:0007669"/>
    <property type="project" value="TreeGrafter"/>
</dbReference>
<protein>
    <submittedName>
        <fullName evidence="5">Outer membrane family protein</fullName>
    </submittedName>
</protein>
<dbReference type="RefSeq" id="WP_045809165.1">
    <property type="nucleotide sequence ID" value="NZ_LANX01000001.1"/>
</dbReference>
<feature type="coiled-coil region" evidence="3">
    <location>
        <begin position="82"/>
        <end position="113"/>
    </location>
</feature>
<dbReference type="InterPro" id="IPR024930">
    <property type="entry name" value="Skp_dom_sf"/>
</dbReference>
<dbReference type="EMBL" id="LANX01000001">
    <property type="protein sequence ID" value="KJV69461.1"/>
    <property type="molecule type" value="Genomic_DNA"/>
</dbReference>
<comment type="caution">
    <text evidence="5">The sequence shown here is derived from an EMBL/GenBank/DDBJ whole genome shotgun (WGS) entry which is preliminary data.</text>
</comment>
<proteinExistence type="inferred from homology"/>
<reference evidence="5 6" key="1">
    <citation type="submission" date="2015-02" db="EMBL/GenBank/DDBJ databases">
        <title>Genome Sequencing of Rickettsiales.</title>
        <authorList>
            <person name="Daugherty S.C."/>
            <person name="Su Q."/>
            <person name="Abolude K."/>
            <person name="Beier-Sexton M."/>
            <person name="Carlyon J.A."/>
            <person name="Carter R."/>
            <person name="Day N.P."/>
            <person name="Dumler S.J."/>
            <person name="Dyachenko V."/>
            <person name="Godinez A."/>
            <person name="Kurtti T.J."/>
            <person name="Lichay M."/>
            <person name="Mullins K.E."/>
            <person name="Ott S."/>
            <person name="Pappas-Brown V."/>
            <person name="Paris D.H."/>
            <person name="Patel P."/>
            <person name="Richards A.L."/>
            <person name="Sadzewicz L."/>
            <person name="Sears K."/>
            <person name="Seidman D."/>
            <person name="Sengamalay N."/>
            <person name="Stenos J."/>
            <person name="Tallon L.J."/>
            <person name="Vincent G."/>
            <person name="Fraser C.M."/>
            <person name="Munderloh U."/>
            <person name="Dunning-Hotopp J.C."/>
        </authorList>
    </citation>
    <scope>NUCLEOTIDE SEQUENCE [LARGE SCALE GENOMIC DNA]</scope>
    <source>
        <strain evidence="5 6">RAC413</strain>
    </source>
</reference>
<dbReference type="SMART" id="SM00935">
    <property type="entry name" value="OmpH"/>
    <property type="match status" value="1"/>
</dbReference>